<dbReference type="EMBL" id="MJBS01000172">
    <property type="protein sequence ID" value="OHE91729.1"/>
    <property type="molecule type" value="Genomic_DNA"/>
</dbReference>
<keyword evidence="8" id="KW-1133">Transmembrane helix</keyword>
<evidence type="ECO:0000256" key="8">
    <source>
        <dbReference type="SAM" id="Phobius"/>
    </source>
</evidence>
<keyword evidence="7 8" id="KW-0472">Membrane</keyword>
<feature type="transmembrane region" description="Helical" evidence="8">
    <location>
        <begin position="325"/>
        <end position="348"/>
    </location>
</feature>
<dbReference type="AlphaFoldDB" id="A0A1G4ARE5"/>
<evidence type="ECO:0000256" key="4">
    <source>
        <dbReference type="ARBA" id="ARBA00007920"/>
    </source>
</evidence>
<dbReference type="InterPro" id="IPR029058">
    <property type="entry name" value="AB_hydrolase_fold"/>
</dbReference>
<comment type="similarity">
    <text evidence="4">Belongs to the putative lipase ROG1 family.</text>
</comment>
<evidence type="ECO:0000256" key="5">
    <source>
        <dbReference type="ARBA" id="ARBA00022824"/>
    </source>
</evidence>
<dbReference type="Gene3D" id="3.40.50.1820">
    <property type="entry name" value="alpha/beta hydrolase"/>
    <property type="match status" value="1"/>
</dbReference>
<dbReference type="GO" id="GO:0005783">
    <property type="term" value="C:endoplasmic reticulum"/>
    <property type="evidence" value="ECO:0007669"/>
    <property type="project" value="UniProtKB-SubCell"/>
</dbReference>
<evidence type="ECO:0000259" key="9">
    <source>
        <dbReference type="Pfam" id="PF05057"/>
    </source>
</evidence>
<sequence length="369" mass="41319">MSLSVIAVHGMNVKGNDGHSKNTWTHENGINWLRSLLPSRLPLARILAFQYNANVFSGSSIAGIRAQAVNLLNCLKNVRKMDETRPMIFIAHSLGGIIVKEALSISYREHNTYPMIWMFTYGIFFLAVPHQGSPHAASGQSLRSILYQNKPDNSFLESVSQRSNYSRELQARFYPLLEAFRFYSWIEGLGLDYAGIIVPEDSAKLGLPSTQEFCRVADRDHKTICKFSGDDDREWIELSRCLFDAAQAAVEFRGYSPIMAFRKVMLSRSRLENIEQPEVLLSEAIEDGQNVINKIDYCLSGDEYRRKAEDAAVARNDNASFGLQFLTMISPLFVFLNPAAGFLASAVISTVYHRGRVASGIVANIIDMA</sequence>
<dbReference type="Proteomes" id="UP000176998">
    <property type="component" value="Unassembled WGS sequence"/>
</dbReference>
<evidence type="ECO:0000256" key="3">
    <source>
        <dbReference type="ARBA" id="ARBA00004370"/>
    </source>
</evidence>
<evidence type="ECO:0000256" key="2">
    <source>
        <dbReference type="ARBA" id="ARBA00004240"/>
    </source>
</evidence>
<dbReference type="InterPro" id="IPR007751">
    <property type="entry name" value="DUF676_lipase-like"/>
</dbReference>
<keyword evidence="5" id="KW-0256">Endoplasmic reticulum</keyword>
<protein>
    <recommendedName>
        <fullName evidence="9">DUF676 domain-containing protein</fullName>
    </recommendedName>
</protein>
<proteinExistence type="inferred from homology"/>
<evidence type="ECO:0000313" key="11">
    <source>
        <dbReference type="Proteomes" id="UP000176998"/>
    </source>
</evidence>
<keyword evidence="6" id="KW-0496">Mitochondrion</keyword>
<dbReference type="Pfam" id="PF05057">
    <property type="entry name" value="DUF676"/>
    <property type="match status" value="1"/>
</dbReference>
<evidence type="ECO:0000256" key="6">
    <source>
        <dbReference type="ARBA" id="ARBA00023128"/>
    </source>
</evidence>
<evidence type="ECO:0000313" key="10">
    <source>
        <dbReference type="EMBL" id="OHE91729.1"/>
    </source>
</evidence>
<dbReference type="PANTHER" id="PTHR48182">
    <property type="entry name" value="PROTEIN SERAC1"/>
    <property type="match status" value="1"/>
</dbReference>
<keyword evidence="8" id="KW-0812">Transmembrane</keyword>
<organism evidence="10 11">
    <name type="scientific">Colletotrichum orchidophilum</name>
    <dbReference type="NCBI Taxonomy" id="1209926"/>
    <lineage>
        <taxon>Eukaryota</taxon>
        <taxon>Fungi</taxon>
        <taxon>Dikarya</taxon>
        <taxon>Ascomycota</taxon>
        <taxon>Pezizomycotina</taxon>
        <taxon>Sordariomycetes</taxon>
        <taxon>Hypocreomycetidae</taxon>
        <taxon>Glomerellales</taxon>
        <taxon>Glomerellaceae</taxon>
        <taxon>Colletotrichum</taxon>
    </lineage>
</organism>
<comment type="subcellular location">
    <subcellularLocation>
        <location evidence="2">Endoplasmic reticulum</location>
    </subcellularLocation>
    <subcellularLocation>
        <location evidence="3">Membrane</location>
    </subcellularLocation>
    <subcellularLocation>
        <location evidence="1">Mitochondrion</location>
    </subcellularLocation>
</comment>
<dbReference type="GeneID" id="34566084"/>
<dbReference type="OrthoDB" id="5243026at2759"/>
<dbReference type="RefSeq" id="XP_022468901.1">
    <property type="nucleotide sequence ID" value="XM_022624574.1"/>
</dbReference>
<dbReference type="GO" id="GO:0016020">
    <property type="term" value="C:membrane"/>
    <property type="evidence" value="ECO:0007669"/>
    <property type="project" value="UniProtKB-SubCell"/>
</dbReference>
<gene>
    <name evidence="10" type="ORF">CORC01_12956</name>
</gene>
<dbReference type="PANTHER" id="PTHR48182:SF2">
    <property type="entry name" value="PROTEIN SERAC1"/>
    <property type="match status" value="1"/>
</dbReference>
<feature type="domain" description="DUF676" evidence="9">
    <location>
        <begin position="39"/>
        <end position="133"/>
    </location>
</feature>
<dbReference type="InterPro" id="IPR052374">
    <property type="entry name" value="SERAC1"/>
</dbReference>
<reference evidence="10 11" key="1">
    <citation type="submission" date="2016-09" db="EMBL/GenBank/DDBJ databases">
        <authorList>
            <person name="Capua I."/>
            <person name="De Benedictis P."/>
            <person name="Joannis T."/>
            <person name="Lombin L.H."/>
            <person name="Cattoli G."/>
        </authorList>
    </citation>
    <scope>NUCLEOTIDE SEQUENCE [LARGE SCALE GENOMIC DNA]</scope>
    <source>
        <strain evidence="10 11">IMI 309357</strain>
    </source>
</reference>
<name>A0A1G4ARE5_9PEZI</name>
<dbReference type="GO" id="GO:0005739">
    <property type="term" value="C:mitochondrion"/>
    <property type="evidence" value="ECO:0007669"/>
    <property type="project" value="UniProtKB-SubCell"/>
</dbReference>
<comment type="caution">
    <text evidence="10">The sequence shown here is derived from an EMBL/GenBank/DDBJ whole genome shotgun (WGS) entry which is preliminary data.</text>
</comment>
<keyword evidence="11" id="KW-1185">Reference proteome</keyword>
<accession>A0A1G4ARE5</accession>
<evidence type="ECO:0000256" key="1">
    <source>
        <dbReference type="ARBA" id="ARBA00004173"/>
    </source>
</evidence>
<evidence type="ECO:0000256" key="7">
    <source>
        <dbReference type="ARBA" id="ARBA00023136"/>
    </source>
</evidence>
<dbReference type="SUPFAM" id="SSF53474">
    <property type="entry name" value="alpha/beta-Hydrolases"/>
    <property type="match status" value="1"/>
</dbReference>